<dbReference type="OrthoDB" id="69176at2759"/>
<keyword evidence="4" id="KW-1185">Reference proteome</keyword>
<feature type="region of interest" description="Disordered" evidence="1">
    <location>
        <begin position="64"/>
        <end position="139"/>
    </location>
</feature>
<sequence>MDRLENAMRLLEDMYGYVTNAEAQAHARASSLAELGRYILEAKKAADGTITLFQDTLLTLRQPSYTDERDVERRQDRRSPDRRDLHTPDDYPPPSPRTPPPPHKDASELPDVKVASPPKKKAPSPKQRKLTKSHFPKDGLMREKELRLLNDLHTEFHAKKAEFKMLRRRLGDAERVAKARIHDDTAVLKSFQRLQGEL</sequence>
<feature type="compositionally biased region" description="Basic and acidic residues" evidence="1">
    <location>
        <begin position="102"/>
        <end position="111"/>
    </location>
</feature>
<organism evidence="3 4">
    <name type="scientific">Aphanomyces stellatus</name>
    <dbReference type="NCBI Taxonomy" id="120398"/>
    <lineage>
        <taxon>Eukaryota</taxon>
        <taxon>Sar</taxon>
        <taxon>Stramenopiles</taxon>
        <taxon>Oomycota</taxon>
        <taxon>Saprolegniomycetes</taxon>
        <taxon>Saprolegniales</taxon>
        <taxon>Verrucalvaceae</taxon>
        <taxon>Aphanomyces</taxon>
    </lineage>
</organism>
<dbReference type="EMBL" id="VJMH01007533">
    <property type="protein sequence ID" value="KAF0682474.1"/>
    <property type="molecule type" value="Genomic_DNA"/>
</dbReference>
<evidence type="ECO:0000256" key="1">
    <source>
        <dbReference type="SAM" id="MobiDB-lite"/>
    </source>
</evidence>
<reference evidence="2" key="2">
    <citation type="submission" date="2019-06" db="EMBL/GenBank/DDBJ databases">
        <title>Genomics analysis of Aphanomyces spp. identifies a new class of oomycete effector associated with host adaptation.</title>
        <authorList>
            <person name="Gaulin E."/>
        </authorList>
    </citation>
    <scope>NUCLEOTIDE SEQUENCE</scope>
    <source>
        <strain evidence="2">CBS 578.67</strain>
    </source>
</reference>
<gene>
    <name evidence="3" type="primary">Aste57867_25426</name>
    <name evidence="2" type="ORF">As57867_025347</name>
    <name evidence="3" type="ORF">ASTE57867_25426</name>
</gene>
<feature type="compositionally biased region" description="Basic and acidic residues" evidence="1">
    <location>
        <begin position="66"/>
        <end position="89"/>
    </location>
</feature>
<protein>
    <submittedName>
        <fullName evidence="3">Aste57867_25426 protein</fullName>
    </submittedName>
</protein>
<proteinExistence type="predicted"/>
<dbReference type="EMBL" id="CAADRA010007559">
    <property type="protein sequence ID" value="VFU02050.1"/>
    <property type="molecule type" value="Genomic_DNA"/>
</dbReference>
<name>A0A485LU32_9STRA</name>
<evidence type="ECO:0000313" key="3">
    <source>
        <dbReference type="EMBL" id="VFU02050.1"/>
    </source>
</evidence>
<evidence type="ECO:0000313" key="2">
    <source>
        <dbReference type="EMBL" id="KAF0682474.1"/>
    </source>
</evidence>
<evidence type="ECO:0000313" key="4">
    <source>
        <dbReference type="Proteomes" id="UP000332933"/>
    </source>
</evidence>
<reference evidence="3 4" key="1">
    <citation type="submission" date="2019-03" db="EMBL/GenBank/DDBJ databases">
        <authorList>
            <person name="Gaulin E."/>
            <person name="Dumas B."/>
        </authorList>
    </citation>
    <scope>NUCLEOTIDE SEQUENCE [LARGE SCALE GENOMIC DNA]</scope>
    <source>
        <strain evidence="3">CBS 568.67</strain>
    </source>
</reference>
<feature type="compositionally biased region" description="Pro residues" evidence="1">
    <location>
        <begin position="90"/>
        <end position="101"/>
    </location>
</feature>
<feature type="compositionally biased region" description="Basic residues" evidence="1">
    <location>
        <begin position="118"/>
        <end position="134"/>
    </location>
</feature>
<accession>A0A485LU32</accession>
<dbReference type="Proteomes" id="UP000332933">
    <property type="component" value="Unassembled WGS sequence"/>
</dbReference>
<dbReference type="AlphaFoldDB" id="A0A485LU32"/>